<evidence type="ECO:0000256" key="6">
    <source>
        <dbReference type="RuleBase" id="RU363041"/>
    </source>
</evidence>
<evidence type="ECO:0000256" key="2">
    <source>
        <dbReference type="ARBA" id="ARBA00009142"/>
    </source>
</evidence>
<evidence type="ECO:0000313" key="7">
    <source>
        <dbReference type="EMBL" id="MBM7570122.1"/>
    </source>
</evidence>
<organism evidence="7 8">
    <name type="scientific">Aquibacillus albus</name>
    <dbReference type="NCBI Taxonomy" id="1168171"/>
    <lineage>
        <taxon>Bacteria</taxon>
        <taxon>Bacillati</taxon>
        <taxon>Bacillota</taxon>
        <taxon>Bacilli</taxon>
        <taxon>Bacillales</taxon>
        <taxon>Bacillaceae</taxon>
        <taxon>Aquibacillus</taxon>
    </lineage>
</organism>
<comment type="caution">
    <text evidence="7">The sequence shown here is derived from an EMBL/GenBank/DDBJ whole genome shotgun (WGS) entry which is preliminary data.</text>
</comment>
<dbReference type="PANTHER" id="PTHR43701">
    <property type="entry name" value="MEMBRANE TRANSPORTER PROTEIN MJ0441-RELATED"/>
    <property type="match status" value="1"/>
</dbReference>
<feature type="transmembrane region" description="Helical" evidence="6">
    <location>
        <begin position="147"/>
        <end position="172"/>
    </location>
</feature>
<feature type="transmembrane region" description="Helical" evidence="6">
    <location>
        <begin position="7"/>
        <end position="36"/>
    </location>
</feature>
<dbReference type="Proteomes" id="UP001296943">
    <property type="component" value="Unassembled WGS sequence"/>
</dbReference>
<evidence type="ECO:0000256" key="5">
    <source>
        <dbReference type="ARBA" id="ARBA00023136"/>
    </source>
</evidence>
<feature type="transmembrane region" description="Helical" evidence="6">
    <location>
        <begin position="184"/>
        <end position="206"/>
    </location>
</feature>
<keyword evidence="8" id="KW-1185">Reference proteome</keyword>
<feature type="transmembrane region" description="Helical" evidence="6">
    <location>
        <begin position="248"/>
        <end position="266"/>
    </location>
</feature>
<evidence type="ECO:0000313" key="8">
    <source>
        <dbReference type="Proteomes" id="UP001296943"/>
    </source>
</evidence>
<feature type="transmembrane region" description="Helical" evidence="6">
    <location>
        <begin position="218"/>
        <end position="236"/>
    </location>
</feature>
<evidence type="ECO:0000256" key="3">
    <source>
        <dbReference type="ARBA" id="ARBA00022692"/>
    </source>
</evidence>
<keyword evidence="5 6" id="KW-0472">Membrane</keyword>
<gene>
    <name evidence="7" type="ORF">JOC48_000600</name>
</gene>
<accession>A0ABS2MW65</accession>
<feature type="transmembrane region" description="Helical" evidence="6">
    <location>
        <begin position="80"/>
        <end position="98"/>
    </location>
</feature>
<evidence type="ECO:0000256" key="4">
    <source>
        <dbReference type="ARBA" id="ARBA00022989"/>
    </source>
</evidence>
<protein>
    <recommendedName>
        <fullName evidence="6">Probable membrane transporter protein</fullName>
    </recommendedName>
</protein>
<comment type="subcellular location">
    <subcellularLocation>
        <location evidence="6">Cell membrane</location>
        <topology evidence="6">Multi-pass membrane protein</topology>
    </subcellularLocation>
    <subcellularLocation>
        <location evidence="1">Membrane</location>
        <topology evidence="1">Multi-pass membrane protein</topology>
    </subcellularLocation>
</comment>
<keyword evidence="4 6" id="KW-1133">Transmembrane helix</keyword>
<name>A0ABS2MW65_9BACI</name>
<dbReference type="PANTHER" id="PTHR43701:SF2">
    <property type="entry name" value="MEMBRANE TRANSPORTER PROTEIN YJNA-RELATED"/>
    <property type="match status" value="1"/>
</dbReference>
<dbReference type="InterPro" id="IPR051598">
    <property type="entry name" value="TSUP/Inactive_protease-like"/>
</dbReference>
<comment type="similarity">
    <text evidence="2 6">Belongs to the 4-toluene sulfonate uptake permease (TSUP) (TC 2.A.102) family.</text>
</comment>
<reference evidence="7 8" key="1">
    <citation type="submission" date="2021-01" db="EMBL/GenBank/DDBJ databases">
        <title>Genomic Encyclopedia of Type Strains, Phase IV (KMG-IV): sequencing the most valuable type-strain genomes for metagenomic binning, comparative biology and taxonomic classification.</title>
        <authorList>
            <person name="Goeker M."/>
        </authorList>
    </citation>
    <scope>NUCLEOTIDE SEQUENCE [LARGE SCALE GENOMIC DNA]</scope>
    <source>
        <strain evidence="7 8">DSM 23711</strain>
    </source>
</reference>
<keyword evidence="6" id="KW-1003">Cell membrane</keyword>
<sequence length="269" mass="29053">MIWIILIFVGFLGGTVGSLAGLGGGIIIVPSLIFLGGTSLLPELAPQIVVGISIVLLTVTGLSSTIAYIKQKKVDYRSGFIFFIGSGPGAVLGAILNKNIEMELFSIFFGVLMIVISLTMFVTKYLKPLEPKKGVKRSYLDEAGREYVYQFNPILAVVICFFIGMLSGLFGIGGGSLMVPAMLLLFRFPVPVAVATSMFMIFLSSITGALSHIQLGNVDWLYTLALVPGAWFGGKFGSYLNSKLNDNVIVLIFRFFLIIVGIRLILSSM</sequence>
<keyword evidence="3 6" id="KW-0812">Transmembrane</keyword>
<feature type="transmembrane region" description="Helical" evidence="6">
    <location>
        <begin position="104"/>
        <end position="126"/>
    </location>
</feature>
<evidence type="ECO:0000256" key="1">
    <source>
        <dbReference type="ARBA" id="ARBA00004141"/>
    </source>
</evidence>
<dbReference type="Pfam" id="PF01925">
    <property type="entry name" value="TauE"/>
    <property type="match status" value="1"/>
</dbReference>
<dbReference type="EMBL" id="JAFBDR010000002">
    <property type="protein sequence ID" value="MBM7570122.1"/>
    <property type="molecule type" value="Genomic_DNA"/>
</dbReference>
<proteinExistence type="inferred from homology"/>
<feature type="transmembrane region" description="Helical" evidence="6">
    <location>
        <begin position="48"/>
        <end position="68"/>
    </location>
</feature>
<dbReference type="RefSeq" id="WP_204497554.1">
    <property type="nucleotide sequence ID" value="NZ_JAFBDR010000002.1"/>
</dbReference>
<dbReference type="InterPro" id="IPR002781">
    <property type="entry name" value="TM_pro_TauE-like"/>
</dbReference>